<dbReference type="AlphaFoldDB" id="A0A9J6APL5"/>
<dbReference type="Proteomes" id="UP000824120">
    <property type="component" value="Chromosome 2"/>
</dbReference>
<comment type="caution">
    <text evidence="1">The sequence shown here is derived from an EMBL/GenBank/DDBJ whole genome shotgun (WGS) entry which is preliminary data.</text>
</comment>
<evidence type="ECO:0000313" key="2">
    <source>
        <dbReference type="Proteomes" id="UP000824120"/>
    </source>
</evidence>
<sequence>MLPRVHQFTDKAVWLVIQRSAHAAGTINLVDRQQTLHVSSFIAAHATIKNIINVQVGFNFFFSSPCQSNNATKNVQFNIFGVGN</sequence>
<evidence type="ECO:0000313" key="1">
    <source>
        <dbReference type="EMBL" id="KAG5626023.1"/>
    </source>
</evidence>
<dbReference type="EMBL" id="JACXVP010000002">
    <property type="protein sequence ID" value="KAG5626023.1"/>
    <property type="molecule type" value="Genomic_DNA"/>
</dbReference>
<accession>A0A9J6APL5</accession>
<protein>
    <submittedName>
        <fullName evidence="1">Uncharacterized protein</fullName>
    </submittedName>
</protein>
<keyword evidence="2" id="KW-1185">Reference proteome</keyword>
<name>A0A9J6APL5_SOLCO</name>
<gene>
    <name evidence="1" type="ORF">H5410_011241</name>
</gene>
<organism evidence="1 2">
    <name type="scientific">Solanum commersonii</name>
    <name type="common">Commerson's wild potato</name>
    <name type="synonym">Commerson's nightshade</name>
    <dbReference type="NCBI Taxonomy" id="4109"/>
    <lineage>
        <taxon>Eukaryota</taxon>
        <taxon>Viridiplantae</taxon>
        <taxon>Streptophyta</taxon>
        <taxon>Embryophyta</taxon>
        <taxon>Tracheophyta</taxon>
        <taxon>Spermatophyta</taxon>
        <taxon>Magnoliopsida</taxon>
        <taxon>eudicotyledons</taxon>
        <taxon>Gunneridae</taxon>
        <taxon>Pentapetalae</taxon>
        <taxon>asterids</taxon>
        <taxon>lamiids</taxon>
        <taxon>Solanales</taxon>
        <taxon>Solanaceae</taxon>
        <taxon>Solanoideae</taxon>
        <taxon>Solaneae</taxon>
        <taxon>Solanum</taxon>
    </lineage>
</organism>
<reference evidence="1 2" key="1">
    <citation type="submission" date="2020-09" db="EMBL/GenBank/DDBJ databases">
        <title>De no assembly of potato wild relative species, Solanum commersonii.</title>
        <authorList>
            <person name="Cho K."/>
        </authorList>
    </citation>
    <scope>NUCLEOTIDE SEQUENCE [LARGE SCALE GENOMIC DNA]</scope>
    <source>
        <strain evidence="1">LZ3.2</strain>
        <tissue evidence="1">Leaf</tissue>
    </source>
</reference>
<proteinExistence type="predicted"/>